<reference evidence="2 3" key="1">
    <citation type="submission" date="2023-02" db="EMBL/GenBank/DDBJ databases">
        <title>LHISI_Scaffold_Assembly.</title>
        <authorList>
            <person name="Stuart O.P."/>
            <person name="Cleave R."/>
            <person name="Magrath M.J.L."/>
            <person name="Mikheyev A.S."/>
        </authorList>
    </citation>
    <scope>NUCLEOTIDE SEQUENCE [LARGE SCALE GENOMIC DNA]</scope>
    <source>
        <strain evidence="2">Daus_M_001</strain>
        <tissue evidence="2">Leg muscle</tissue>
    </source>
</reference>
<keyword evidence="3" id="KW-1185">Reference proteome</keyword>
<name>A0ABQ9HV05_9NEOP</name>
<feature type="region of interest" description="Disordered" evidence="1">
    <location>
        <begin position="132"/>
        <end position="151"/>
    </location>
</feature>
<accession>A0ABQ9HV05</accession>
<feature type="compositionally biased region" description="Polar residues" evidence="1">
    <location>
        <begin position="298"/>
        <end position="321"/>
    </location>
</feature>
<organism evidence="2 3">
    <name type="scientific">Dryococelus australis</name>
    <dbReference type="NCBI Taxonomy" id="614101"/>
    <lineage>
        <taxon>Eukaryota</taxon>
        <taxon>Metazoa</taxon>
        <taxon>Ecdysozoa</taxon>
        <taxon>Arthropoda</taxon>
        <taxon>Hexapoda</taxon>
        <taxon>Insecta</taxon>
        <taxon>Pterygota</taxon>
        <taxon>Neoptera</taxon>
        <taxon>Polyneoptera</taxon>
        <taxon>Phasmatodea</taxon>
        <taxon>Verophasmatodea</taxon>
        <taxon>Anareolatae</taxon>
        <taxon>Phasmatidae</taxon>
        <taxon>Eurycanthinae</taxon>
        <taxon>Dryococelus</taxon>
    </lineage>
</organism>
<dbReference type="EMBL" id="JARBHB010000003">
    <property type="protein sequence ID" value="KAJ8888228.1"/>
    <property type="molecule type" value="Genomic_DNA"/>
</dbReference>
<feature type="region of interest" description="Disordered" evidence="1">
    <location>
        <begin position="277"/>
        <end position="321"/>
    </location>
</feature>
<gene>
    <name evidence="2" type="ORF">PR048_007715</name>
</gene>
<evidence type="ECO:0000313" key="2">
    <source>
        <dbReference type="EMBL" id="KAJ8888228.1"/>
    </source>
</evidence>
<comment type="caution">
    <text evidence="2">The sequence shown here is derived from an EMBL/GenBank/DDBJ whole genome shotgun (WGS) entry which is preliminary data.</text>
</comment>
<evidence type="ECO:0000256" key="1">
    <source>
        <dbReference type="SAM" id="MobiDB-lite"/>
    </source>
</evidence>
<dbReference type="Proteomes" id="UP001159363">
    <property type="component" value="Chromosome 3"/>
</dbReference>
<protein>
    <submittedName>
        <fullName evidence="2">Uncharacterized protein</fullName>
    </submittedName>
</protein>
<proteinExistence type="predicted"/>
<feature type="region of interest" description="Disordered" evidence="1">
    <location>
        <begin position="627"/>
        <end position="653"/>
    </location>
</feature>
<sequence length="781" mass="86013">MPKAWLANSKPSDGCEMVHRWAIAVVSPWAMLGPFVFTKSAPVIGRAWLVNVARALTSHHGDPGSIPGGFSHGSSHVEIVLNGFFSGCSSFPCPGIPALLQSHLTSPTLALKTSLLRAAQISQLNSKTLLDQRRRSRTAKTGDPRENLSVNGNVRPHAKIRVTPPEIEPGLPSMQASILTTKTLGHHLLALCDCYLDPYIKKPANLPLRSTHSRILARGNRAGQYRWSAGFLGDLQFPQPFNSGAAPYTPQTPSSALETAPCCKNVIKNEATQVGIKPRGLQSSGASRNLCPMPSQLAKFQNPQSSHAPTRSPAGPQNGSRWLQIPASREFYLHAWAICNPDENCRAKPCYGRVLGPQEAMHKAETSEDLHRSKEGVTRLIQETSDNDPRTSVLGVQLNNLQDGKLGQLIKRAMKIRDLKTRPRQEKKNAGSVLPGYALSDPVRVTHLDPPLPPALHPPPPNMLGSQRLKDDEQEFSSYLFTQRNVAFGEYSGLYHLAEVRNRVKSGSTWDISEEYGRWWMLRDQDDCSEYLCCVNEREGVTSRGLLCMEHLLGTRSEGDDWPIAVLPERRNQLLTSQFVAFVTTVHYGSCGPSLAKSTFQEYISKFCEEIKRTSFTTNSETVHLLEQEVSPSTRRTHCGGDDRSSNTDNAQTSWQKKFLPCAGDKTKDLSTSRTNKSHASIETSHAGRIGIDNGIGVRVCILMGFEVDGKIAIATDGKTDSRRLNARKGLFVTSWFGQAGTGAKSTTAFVNNYTVEVISETTEDRSLDDRTTIGTRFSKY</sequence>
<evidence type="ECO:0000313" key="3">
    <source>
        <dbReference type="Proteomes" id="UP001159363"/>
    </source>
</evidence>